<organism evidence="2 3">
    <name type="scientific">Solanum commersonii</name>
    <name type="common">Commerson's wild potato</name>
    <name type="synonym">Commerson's nightshade</name>
    <dbReference type="NCBI Taxonomy" id="4109"/>
    <lineage>
        <taxon>Eukaryota</taxon>
        <taxon>Viridiplantae</taxon>
        <taxon>Streptophyta</taxon>
        <taxon>Embryophyta</taxon>
        <taxon>Tracheophyta</taxon>
        <taxon>Spermatophyta</taxon>
        <taxon>Magnoliopsida</taxon>
        <taxon>eudicotyledons</taxon>
        <taxon>Gunneridae</taxon>
        <taxon>Pentapetalae</taxon>
        <taxon>asterids</taxon>
        <taxon>lamiids</taxon>
        <taxon>Solanales</taxon>
        <taxon>Solanaceae</taxon>
        <taxon>Solanoideae</taxon>
        <taxon>Solaneae</taxon>
        <taxon>Solanum</taxon>
    </lineage>
</organism>
<dbReference type="AlphaFoldDB" id="A0A9J5WED8"/>
<name>A0A9J5WED8_SOLCO</name>
<gene>
    <name evidence="2" type="ORF">H5410_063402</name>
</gene>
<feature type="region of interest" description="Disordered" evidence="1">
    <location>
        <begin position="48"/>
        <end position="107"/>
    </location>
</feature>
<feature type="compositionally biased region" description="Polar residues" evidence="1">
    <location>
        <begin position="632"/>
        <end position="654"/>
    </location>
</feature>
<dbReference type="Proteomes" id="UP000824120">
    <property type="component" value="Chromosome 12"/>
</dbReference>
<feature type="compositionally biased region" description="Basic and acidic residues" evidence="1">
    <location>
        <begin position="1"/>
        <end position="10"/>
    </location>
</feature>
<feature type="region of interest" description="Disordered" evidence="1">
    <location>
        <begin position="628"/>
        <end position="654"/>
    </location>
</feature>
<dbReference type="OrthoDB" id="1939092at2759"/>
<feature type="region of interest" description="Disordered" evidence="1">
    <location>
        <begin position="1"/>
        <end position="33"/>
    </location>
</feature>
<evidence type="ECO:0000256" key="1">
    <source>
        <dbReference type="SAM" id="MobiDB-lite"/>
    </source>
</evidence>
<sequence>MKRGKGEEKLMGPMFPRLHVNDTEKGGPRAPPRNKMALYEQLSIPSQRFKHGISNNPNNANIQGNGRENDDFFSVQLPPSRHPTENPHSCSSNSKTPLLPVESNKKTEEDDFRVPVFVKSKACQGDGKLYSTLDGRKLSASTAVLSGHSRKDLNDENSKQIAVGRKISCNSTSIPSMDKLDDVLKKADVQLQYELRDDPDNTFGIFCKNDLLRLECRVDSQVGGTMLSEPVRVVDNGDSSLLVKDVASKEQISPNNNHSNDKESKEDKASESLQTKIVDQGDDLSETSMVESISGMYISPDDVVGIIGQKHFWNARRAIAKRDVVCVKSVEKREALNMALSSEALKFFITRQQRAFAVQVFELHRLIKVQRLIASSQSMLEDSAYLSKAVKDSSAKKLPLEYIVRDGHNVSKQRKNFEKPNTRMECSAENTVGKPVKDSSAKRLPLEYIVRDGHNVSKQRKDFEKPNISMECSAENTVGKASFSSVQNNSQASSYTLFPGHLITNDSTMGPWSFNQPSGHQWLIPVMTPSEGLVYKPYPGPGVTSSICGGYGPPGSTPIIGNHSAPSYGIPASHHQYQGVRMPFAPPAGHNYFPSYGMPAINPAISSSAVDQSSLFVAQGLQGQLSGGGANISLQRQNSSNMPSNKNGTVPDVTSHSYRDAEMQASTASSPSGTANKIIVDNATERRNVLPLFPTSPATKNPDISSQPQVPSHHARVIKVVPRNARSATESAARIFQSIQEERKQYDSGVN</sequence>
<dbReference type="PANTHER" id="PTHR34281">
    <property type="entry name" value="PROTEIN EARLY FLOWERING 3"/>
    <property type="match status" value="1"/>
</dbReference>
<dbReference type="InterPro" id="IPR039319">
    <property type="entry name" value="ELF3-like"/>
</dbReference>
<dbReference type="GO" id="GO:2000028">
    <property type="term" value="P:regulation of photoperiodism, flowering"/>
    <property type="evidence" value="ECO:0007669"/>
    <property type="project" value="InterPro"/>
</dbReference>
<evidence type="ECO:0008006" key="4">
    <source>
        <dbReference type="Google" id="ProtNLM"/>
    </source>
</evidence>
<feature type="region of interest" description="Disordered" evidence="1">
    <location>
        <begin position="692"/>
        <end position="713"/>
    </location>
</feature>
<protein>
    <recommendedName>
        <fullName evidence="4">Early flowering 3</fullName>
    </recommendedName>
</protein>
<feature type="compositionally biased region" description="Polar residues" evidence="1">
    <location>
        <begin position="696"/>
        <end position="710"/>
    </location>
</feature>
<keyword evidence="3" id="KW-1185">Reference proteome</keyword>
<dbReference type="EMBL" id="JACXVP010000012">
    <property type="protein sequence ID" value="KAG5573636.1"/>
    <property type="molecule type" value="Genomic_DNA"/>
</dbReference>
<feature type="region of interest" description="Disordered" evidence="1">
    <location>
        <begin position="414"/>
        <end position="437"/>
    </location>
</feature>
<feature type="compositionally biased region" description="Low complexity" evidence="1">
    <location>
        <begin position="55"/>
        <end position="65"/>
    </location>
</feature>
<feature type="region of interest" description="Disordered" evidence="1">
    <location>
        <begin position="248"/>
        <end position="276"/>
    </location>
</feature>
<evidence type="ECO:0000313" key="3">
    <source>
        <dbReference type="Proteomes" id="UP000824120"/>
    </source>
</evidence>
<comment type="caution">
    <text evidence="2">The sequence shown here is derived from an EMBL/GenBank/DDBJ whole genome shotgun (WGS) entry which is preliminary data.</text>
</comment>
<dbReference type="PANTHER" id="PTHR34281:SF12">
    <property type="entry name" value="PROTEIN EARLY FLOWERING 3"/>
    <property type="match status" value="1"/>
</dbReference>
<reference evidence="2 3" key="1">
    <citation type="submission" date="2020-09" db="EMBL/GenBank/DDBJ databases">
        <title>De no assembly of potato wild relative species, Solanum commersonii.</title>
        <authorList>
            <person name="Cho K."/>
        </authorList>
    </citation>
    <scope>NUCLEOTIDE SEQUENCE [LARGE SCALE GENOMIC DNA]</scope>
    <source>
        <strain evidence="2">LZ3.2</strain>
        <tissue evidence="2">Leaf</tissue>
    </source>
</reference>
<evidence type="ECO:0000313" key="2">
    <source>
        <dbReference type="EMBL" id="KAG5573636.1"/>
    </source>
</evidence>
<proteinExistence type="predicted"/>
<feature type="compositionally biased region" description="Basic and acidic residues" evidence="1">
    <location>
        <begin position="259"/>
        <end position="270"/>
    </location>
</feature>
<feature type="compositionally biased region" description="Polar residues" evidence="1">
    <location>
        <begin position="86"/>
        <end position="96"/>
    </location>
</feature>
<accession>A0A9J5WED8</accession>